<proteinExistence type="predicted"/>
<dbReference type="NCBIfam" id="NF037970">
    <property type="entry name" value="vanZ_1"/>
    <property type="match status" value="1"/>
</dbReference>
<dbReference type="GO" id="GO:0016020">
    <property type="term" value="C:membrane"/>
    <property type="evidence" value="ECO:0007669"/>
    <property type="project" value="UniProtKB-SubCell"/>
</dbReference>
<dbReference type="AlphaFoldDB" id="A0A3P5WHP2"/>
<evidence type="ECO:0000313" key="8">
    <source>
        <dbReference type="Proteomes" id="UP000277498"/>
    </source>
</evidence>
<dbReference type="InterPro" id="IPR006976">
    <property type="entry name" value="VanZ-like"/>
</dbReference>
<protein>
    <submittedName>
        <fullName evidence="7">VanZ like family protein</fullName>
    </submittedName>
</protein>
<dbReference type="InterPro" id="IPR035952">
    <property type="entry name" value="Rhomboid-like_sf"/>
</dbReference>
<dbReference type="Pfam" id="PF04892">
    <property type="entry name" value="VanZ"/>
    <property type="match status" value="1"/>
</dbReference>
<keyword evidence="4 5" id="KW-0472">Membrane</keyword>
<evidence type="ECO:0000256" key="3">
    <source>
        <dbReference type="ARBA" id="ARBA00022989"/>
    </source>
</evidence>
<sequence>MREADPDKQGMSTQSALAILATLLAALATGVATLTPVAALPAVGGSDKLHHMLAFTVLALPVALLRPRWMLQTALALALYGGLIELVQPFVGRSRDLMDWLANLAGIATGSLTGLALRLLLRRTPAPDLTR</sequence>
<evidence type="ECO:0000313" key="7">
    <source>
        <dbReference type="EMBL" id="VDC23173.1"/>
    </source>
</evidence>
<comment type="subcellular location">
    <subcellularLocation>
        <location evidence="1">Membrane</location>
        <topology evidence="1">Multi-pass membrane protein</topology>
    </subcellularLocation>
</comment>
<keyword evidence="3 5" id="KW-1133">Transmembrane helix</keyword>
<feature type="domain" description="VanZ-like" evidence="6">
    <location>
        <begin position="48"/>
        <end position="113"/>
    </location>
</feature>
<reference evidence="7 8" key="1">
    <citation type="submission" date="2018-11" db="EMBL/GenBank/DDBJ databases">
        <authorList>
            <person name="Criscuolo A."/>
        </authorList>
    </citation>
    <scope>NUCLEOTIDE SEQUENCE [LARGE SCALE GENOMIC DNA]</scope>
    <source>
        <strain evidence="7">ACIP111625</strain>
    </source>
</reference>
<evidence type="ECO:0000256" key="2">
    <source>
        <dbReference type="ARBA" id="ARBA00022692"/>
    </source>
</evidence>
<accession>A0A3P5WHP2</accession>
<feature type="transmembrane region" description="Helical" evidence="5">
    <location>
        <begin position="49"/>
        <end position="66"/>
    </location>
</feature>
<feature type="transmembrane region" description="Helical" evidence="5">
    <location>
        <begin position="97"/>
        <end position="121"/>
    </location>
</feature>
<feature type="transmembrane region" description="Helical" evidence="5">
    <location>
        <begin position="73"/>
        <end position="91"/>
    </location>
</feature>
<evidence type="ECO:0000256" key="1">
    <source>
        <dbReference type="ARBA" id="ARBA00004141"/>
    </source>
</evidence>
<evidence type="ECO:0000256" key="5">
    <source>
        <dbReference type="SAM" id="Phobius"/>
    </source>
</evidence>
<name>A0A3P5WHP2_9RHOB</name>
<evidence type="ECO:0000256" key="4">
    <source>
        <dbReference type="ARBA" id="ARBA00023136"/>
    </source>
</evidence>
<keyword evidence="8" id="KW-1185">Reference proteome</keyword>
<dbReference type="SUPFAM" id="SSF144091">
    <property type="entry name" value="Rhomboid-like"/>
    <property type="match status" value="1"/>
</dbReference>
<gene>
    <name evidence="7" type="ORF">XINFAN_00908</name>
</gene>
<dbReference type="EMBL" id="UXAW01000048">
    <property type="protein sequence ID" value="VDC23173.1"/>
    <property type="molecule type" value="Genomic_DNA"/>
</dbReference>
<evidence type="ECO:0000259" key="6">
    <source>
        <dbReference type="Pfam" id="PF04892"/>
    </source>
</evidence>
<keyword evidence="2 5" id="KW-0812">Transmembrane</keyword>
<organism evidence="7 8">
    <name type="scientific">Pseudogemmobacter humi</name>
    <dbReference type="NCBI Taxonomy" id="2483812"/>
    <lineage>
        <taxon>Bacteria</taxon>
        <taxon>Pseudomonadati</taxon>
        <taxon>Pseudomonadota</taxon>
        <taxon>Alphaproteobacteria</taxon>
        <taxon>Rhodobacterales</taxon>
        <taxon>Paracoccaceae</taxon>
        <taxon>Pseudogemmobacter</taxon>
    </lineage>
</organism>
<dbReference type="Proteomes" id="UP000277498">
    <property type="component" value="Unassembled WGS sequence"/>
</dbReference>